<feature type="chain" id="PRO_5045307849" description="Lipoprotein" evidence="1">
    <location>
        <begin position="19"/>
        <end position="143"/>
    </location>
</feature>
<evidence type="ECO:0000313" key="2">
    <source>
        <dbReference type="EMBL" id="WDM64832.1"/>
    </source>
</evidence>
<evidence type="ECO:0000313" key="3">
    <source>
        <dbReference type="Proteomes" id="UP001216828"/>
    </source>
</evidence>
<evidence type="ECO:0008006" key="4">
    <source>
        <dbReference type="Google" id="ProtNLM"/>
    </source>
</evidence>
<dbReference type="Proteomes" id="UP001216828">
    <property type="component" value="Chromosome"/>
</dbReference>
<name>A0ABY7Y4D4_9GAMM</name>
<keyword evidence="3" id="KW-1185">Reference proteome</keyword>
<reference evidence="2 3" key="1">
    <citation type="submission" date="2021-08" db="EMBL/GenBank/DDBJ databases">
        <title>Stenotrophomonas forensis sp. nov., isolated from contaminated viral transport media.</title>
        <authorList>
            <person name="Nguyen S.V."/>
            <person name="Edwards D."/>
            <person name="Scott S."/>
            <person name="Doss J."/>
            <person name="Merid S."/>
            <person name="Zelaya E."/>
            <person name="Maza C."/>
            <person name="Mann M."/>
            <person name="Hamilton B."/>
            <person name="Blackwell R."/>
            <person name="Tran A."/>
            <person name="Hauser J."/>
        </authorList>
    </citation>
    <scope>NUCLEOTIDE SEQUENCE [LARGE SCALE GENOMIC DNA]</scope>
    <source>
        <strain evidence="2 3">DFS-20110405</strain>
    </source>
</reference>
<keyword evidence="1" id="KW-0732">Signal</keyword>
<sequence length="143" mass="15285">MKKLLAATLLCTLIPACATQLRRADSKDFIVSVTDRATEKRYDVVLASAADETLCLSKESWPIENGTFPTGYEGAILTTTDGPLHPKAAMTAYCPGGCGEVHLEPGQALRASIAYAAFGDAEVIAADAARSLSFSVYPYYCER</sequence>
<protein>
    <recommendedName>
        <fullName evidence="4">Lipoprotein</fullName>
    </recommendedName>
</protein>
<proteinExistence type="predicted"/>
<dbReference type="RefSeq" id="WP_274512222.1">
    <property type="nucleotide sequence ID" value="NZ_CP082270.1"/>
</dbReference>
<feature type="signal peptide" evidence="1">
    <location>
        <begin position="1"/>
        <end position="18"/>
    </location>
</feature>
<organism evidence="2 3">
    <name type="scientific">Stenotrophomonas forensis</name>
    <dbReference type="NCBI Taxonomy" id="2871169"/>
    <lineage>
        <taxon>Bacteria</taxon>
        <taxon>Pseudomonadati</taxon>
        <taxon>Pseudomonadota</taxon>
        <taxon>Gammaproteobacteria</taxon>
        <taxon>Lysobacterales</taxon>
        <taxon>Lysobacteraceae</taxon>
        <taxon>Stenotrophomonas</taxon>
        <taxon>Stenotrophomonas maltophilia group</taxon>
    </lineage>
</organism>
<dbReference type="EMBL" id="CP082270">
    <property type="protein sequence ID" value="WDM64832.1"/>
    <property type="molecule type" value="Genomic_DNA"/>
</dbReference>
<gene>
    <name evidence="2" type="ORF">K5L94_05960</name>
</gene>
<evidence type="ECO:0000256" key="1">
    <source>
        <dbReference type="SAM" id="SignalP"/>
    </source>
</evidence>
<accession>A0ABY7Y4D4</accession>